<name>A0ABV0BB58_9SPHN</name>
<dbReference type="Proteomes" id="UP001427805">
    <property type="component" value="Unassembled WGS sequence"/>
</dbReference>
<comment type="caution">
    <text evidence="1">The sequence shown here is derived from an EMBL/GenBank/DDBJ whole genome shotgun (WGS) entry which is preliminary data.</text>
</comment>
<accession>A0ABV0BB58</accession>
<keyword evidence="2" id="KW-1185">Reference proteome</keyword>
<proteinExistence type="predicted"/>
<dbReference type="RefSeq" id="WP_346247449.1">
    <property type="nucleotide sequence ID" value="NZ_JBDIZK010000008.1"/>
</dbReference>
<dbReference type="EMBL" id="JBDIZK010000008">
    <property type="protein sequence ID" value="MEN3748425.1"/>
    <property type="molecule type" value="Genomic_DNA"/>
</dbReference>
<organism evidence="1 2">
    <name type="scientific">Sphingomonas rustica</name>
    <dbReference type="NCBI Taxonomy" id="3103142"/>
    <lineage>
        <taxon>Bacteria</taxon>
        <taxon>Pseudomonadati</taxon>
        <taxon>Pseudomonadota</taxon>
        <taxon>Alphaproteobacteria</taxon>
        <taxon>Sphingomonadales</taxon>
        <taxon>Sphingomonadaceae</taxon>
        <taxon>Sphingomonas</taxon>
    </lineage>
</organism>
<protein>
    <submittedName>
        <fullName evidence="1">Uncharacterized protein</fullName>
    </submittedName>
</protein>
<evidence type="ECO:0000313" key="1">
    <source>
        <dbReference type="EMBL" id="MEN3748425.1"/>
    </source>
</evidence>
<sequence length="46" mass="4229">MIVISTGVPAGPCPAAGSVSAAALPPPQIPAAAGVPGDIGREAGHV</sequence>
<gene>
    <name evidence="1" type="ORF">TPR58_14715</name>
</gene>
<evidence type="ECO:0000313" key="2">
    <source>
        <dbReference type="Proteomes" id="UP001427805"/>
    </source>
</evidence>
<reference evidence="1 2" key="1">
    <citation type="submission" date="2024-05" db="EMBL/GenBank/DDBJ databases">
        <title>Sphingomonas sp. HF-S3 16S ribosomal RNA gene Genome sequencing and assembly.</title>
        <authorList>
            <person name="Lee H."/>
        </authorList>
    </citation>
    <scope>NUCLEOTIDE SEQUENCE [LARGE SCALE GENOMIC DNA]</scope>
    <source>
        <strain evidence="1 2">HF-S3</strain>
    </source>
</reference>